<feature type="domain" description="O-antigen ligase-related" evidence="6">
    <location>
        <begin position="456"/>
        <end position="530"/>
    </location>
</feature>
<dbReference type="GO" id="GO:0016874">
    <property type="term" value="F:ligase activity"/>
    <property type="evidence" value="ECO:0007669"/>
    <property type="project" value="UniProtKB-KW"/>
</dbReference>
<keyword evidence="2 5" id="KW-0812">Transmembrane</keyword>
<organism evidence="7 8">
    <name type="scientific">Dethiosulfatibacter aminovorans DSM 17477</name>
    <dbReference type="NCBI Taxonomy" id="1121476"/>
    <lineage>
        <taxon>Bacteria</taxon>
        <taxon>Bacillati</taxon>
        <taxon>Bacillota</taxon>
        <taxon>Tissierellia</taxon>
        <taxon>Dethiosulfatibacter</taxon>
    </lineage>
</organism>
<reference evidence="7 8" key="1">
    <citation type="submission" date="2016-11" db="EMBL/GenBank/DDBJ databases">
        <authorList>
            <person name="Jaros S."/>
            <person name="Januszkiewicz K."/>
            <person name="Wedrychowicz H."/>
        </authorList>
    </citation>
    <scope>NUCLEOTIDE SEQUENCE [LARGE SCALE GENOMIC DNA]</scope>
    <source>
        <strain evidence="7 8">DSM 17477</strain>
    </source>
</reference>
<dbReference type="STRING" id="1121476.SAMN02745751_02956"/>
<name>A0A1M6KPQ7_9FIRM</name>
<keyword evidence="4 5" id="KW-0472">Membrane</keyword>
<dbReference type="GO" id="GO:0016020">
    <property type="term" value="C:membrane"/>
    <property type="evidence" value="ECO:0007669"/>
    <property type="project" value="UniProtKB-SubCell"/>
</dbReference>
<feature type="transmembrane region" description="Helical" evidence="5">
    <location>
        <begin position="214"/>
        <end position="238"/>
    </location>
</feature>
<feature type="transmembrane region" description="Helical" evidence="5">
    <location>
        <begin position="269"/>
        <end position="286"/>
    </location>
</feature>
<proteinExistence type="predicted"/>
<feature type="transmembrane region" description="Helical" evidence="5">
    <location>
        <begin position="21"/>
        <end position="39"/>
    </location>
</feature>
<dbReference type="AlphaFoldDB" id="A0A1M6KPQ7"/>
<accession>A0A1M6KPQ7</accession>
<feature type="transmembrane region" description="Helical" evidence="5">
    <location>
        <begin position="293"/>
        <end position="313"/>
    </location>
</feature>
<dbReference type="Pfam" id="PF04932">
    <property type="entry name" value="Wzy_C"/>
    <property type="match status" value="2"/>
</dbReference>
<dbReference type="Proteomes" id="UP000184052">
    <property type="component" value="Unassembled WGS sequence"/>
</dbReference>
<feature type="transmembrane region" description="Helical" evidence="5">
    <location>
        <begin position="99"/>
        <end position="118"/>
    </location>
</feature>
<gene>
    <name evidence="7" type="ORF">SAMN02745751_02956</name>
</gene>
<evidence type="ECO:0000256" key="2">
    <source>
        <dbReference type="ARBA" id="ARBA00022692"/>
    </source>
</evidence>
<evidence type="ECO:0000313" key="7">
    <source>
        <dbReference type="EMBL" id="SHJ60881.1"/>
    </source>
</evidence>
<feature type="transmembrane region" description="Helical" evidence="5">
    <location>
        <begin position="68"/>
        <end position="87"/>
    </location>
</feature>
<feature type="transmembrane region" description="Helical" evidence="5">
    <location>
        <begin position="550"/>
        <end position="571"/>
    </location>
</feature>
<dbReference type="EMBL" id="FQZL01000027">
    <property type="protein sequence ID" value="SHJ60881.1"/>
    <property type="molecule type" value="Genomic_DNA"/>
</dbReference>
<dbReference type="PANTHER" id="PTHR37422">
    <property type="entry name" value="TEICHURONIC ACID BIOSYNTHESIS PROTEIN TUAE"/>
    <property type="match status" value="1"/>
</dbReference>
<feature type="transmembrane region" description="Helical" evidence="5">
    <location>
        <begin position="162"/>
        <end position="180"/>
    </location>
</feature>
<evidence type="ECO:0000256" key="1">
    <source>
        <dbReference type="ARBA" id="ARBA00004141"/>
    </source>
</evidence>
<dbReference type="RefSeq" id="WP_073050341.1">
    <property type="nucleotide sequence ID" value="NZ_FQZL01000027.1"/>
</dbReference>
<comment type="subcellular location">
    <subcellularLocation>
        <location evidence="1">Membrane</location>
        <topology evidence="1">Multi-pass membrane protein</topology>
    </subcellularLocation>
</comment>
<evidence type="ECO:0000256" key="4">
    <source>
        <dbReference type="ARBA" id="ARBA00023136"/>
    </source>
</evidence>
<feature type="transmembrane region" description="Helical" evidence="5">
    <location>
        <begin position="577"/>
        <end position="599"/>
    </location>
</feature>
<evidence type="ECO:0000256" key="5">
    <source>
        <dbReference type="SAM" id="Phobius"/>
    </source>
</evidence>
<feature type="transmembrane region" description="Helical" evidence="5">
    <location>
        <begin position="130"/>
        <end position="150"/>
    </location>
</feature>
<evidence type="ECO:0000259" key="6">
    <source>
        <dbReference type="Pfam" id="PF04932"/>
    </source>
</evidence>
<keyword evidence="8" id="KW-1185">Reference proteome</keyword>
<evidence type="ECO:0000313" key="8">
    <source>
        <dbReference type="Proteomes" id="UP000184052"/>
    </source>
</evidence>
<feature type="domain" description="O-antigen ligase-related" evidence="6">
    <location>
        <begin position="254"/>
        <end position="316"/>
    </location>
</feature>
<feature type="transmembrane region" description="Helical" evidence="5">
    <location>
        <begin position="245"/>
        <end position="263"/>
    </location>
</feature>
<keyword evidence="7" id="KW-0436">Ligase</keyword>
<dbReference type="PANTHER" id="PTHR37422:SF13">
    <property type="entry name" value="LIPOPOLYSACCHARIDE BIOSYNTHESIS PROTEIN PA4999-RELATED"/>
    <property type="match status" value="1"/>
</dbReference>
<dbReference type="InterPro" id="IPR007016">
    <property type="entry name" value="O-antigen_ligase-rel_domated"/>
</dbReference>
<dbReference type="InterPro" id="IPR051533">
    <property type="entry name" value="WaaL-like"/>
</dbReference>
<evidence type="ECO:0000256" key="3">
    <source>
        <dbReference type="ARBA" id="ARBA00022989"/>
    </source>
</evidence>
<keyword evidence="3 5" id="KW-1133">Transmembrane helix</keyword>
<dbReference type="OrthoDB" id="1762823at2"/>
<sequence length="608" mass="68709">MAKKKKDNIRRKTKEKADLGWYYLIPLIFIVAIVPLITYCKVMEIEGAEMLTWKGGNTNIDFFSYYKSLWFVAASYVSLGLIFVLTLTGQYKLKKSKYYIPLGIYLFFVILSFVMSDYDIVAWRGFVDLYQGVWVLIGYGLVVFLAMNYIQNEKHVKTLVGSYIFVGLVTSFIGLGQYFGHDIFQTEFGKYLILPENLHPLVESLKFNFGEKTIYATLYNTNFVGSFAVILMCLAAALFMYSKGVVQVVLSGIFLALMSFVWIGSNSRAGWLGFAVGIIFIILLFRKSFKRNVVKIVSLAVLGMVVLVAFNLVTDGRIVKEIKSVNLFDELSRLEDKASSQVRIEDIRLGKNTAKITTEGEDLKIIVKGSDMVFEDGDGNPLEASLNDNVITFSDEAYSSFRVYLNDVGGKYTLKMYGKKFDLYLIEEGFRILGSGGVLGVYSEPERLEFMDGYEEFASSRGYIWSRSVPMMKETILIGHGPDTFAMEFPQKDYVGKLYAFNKVSTIVDKPHNMYLQIGINTGVISLLALLSLFFMYFIDSMRLYWKRDIVTFLDHIGIGCVTGMIAYLGAGFFNDQVISVAPIFYVMVGLGIAVNRLVRKQSAESQE</sequence>
<protein>
    <submittedName>
        <fullName evidence="7">O-Antigen ligase</fullName>
    </submittedName>
</protein>
<feature type="transmembrane region" description="Helical" evidence="5">
    <location>
        <begin position="514"/>
        <end position="538"/>
    </location>
</feature>